<gene>
    <name evidence="2" type="ORF">C0Q70_16389</name>
</gene>
<dbReference type="PANTHER" id="PTHR23355">
    <property type="entry name" value="RIBONUCLEASE"/>
    <property type="match status" value="1"/>
</dbReference>
<dbReference type="AlphaFoldDB" id="A0A2T7NPP4"/>
<dbReference type="Proteomes" id="UP000245119">
    <property type="component" value="Linkage Group LG10"/>
</dbReference>
<accession>A0A2T7NPP4</accession>
<dbReference type="GO" id="GO:0000932">
    <property type="term" value="C:P-body"/>
    <property type="evidence" value="ECO:0007669"/>
    <property type="project" value="TreeGrafter"/>
</dbReference>
<dbReference type="GO" id="GO:0006402">
    <property type="term" value="P:mRNA catabolic process"/>
    <property type="evidence" value="ECO:0007669"/>
    <property type="project" value="TreeGrafter"/>
</dbReference>
<dbReference type="Pfam" id="PF00773">
    <property type="entry name" value="RNB"/>
    <property type="match status" value="1"/>
</dbReference>
<protein>
    <recommendedName>
        <fullName evidence="1">RNB domain-containing protein</fullName>
    </recommendedName>
</protein>
<dbReference type="SUPFAM" id="SSF50249">
    <property type="entry name" value="Nucleic acid-binding proteins"/>
    <property type="match status" value="1"/>
</dbReference>
<dbReference type="PANTHER" id="PTHR23355:SF9">
    <property type="entry name" value="DIS3-LIKE EXONUCLEASE 2"/>
    <property type="match status" value="1"/>
</dbReference>
<dbReference type="GO" id="GO:0010587">
    <property type="term" value="P:miRNA catabolic process"/>
    <property type="evidence" value="ECO:0007669"/>
    <property type="project" value="TreeGrafter"/>
</dbReference>
<evidence type="ECO:0000313" key="3">
    <source>
        <dbReference type="Proteomes" id="UP000245119"/>
    </source>
</evidence>
<evidence type="ECO:0000259" key="1">
    <source>
        <dbReference type="Pfam" id="PF00773"/>
    </source>
</evidence>
<dbReference type="InterPro" id="IPR001900">
    <property type="entry name" value="RNase_II/R"/>
</dbReference>
<dbReference type="EMBL" id="PZQS01000010">
    <property type="protein sequence ID" value="PVD23126.1"/>
    <property type="molecule type" value="Genomic_DNA"/>
</dbReference>
<feature type="domain" description="RNB" evidence="1">
    <location>
        <begin position="6"/>
        <end position="169"/>
    </location>
</feature>
<evidence type="ECO:0000313" key="2">
    <source>
        <dbReference type="EMBL" id="PVD23126.1"/>
    </source>
</evidence>
<dbReference type="GO" id="GO:0003723">
    <property type="term" value="F:RNA binding"/>
    <property type="evidence" value="ECO:0007669"/>
    <property type="project" value="InterPro"/>
</dbReference>
<reference evidence="2 3" key="1">
    <citation type="submission" date="2018-04" db="EMBL/GenBank/DDBJ databases">
        <title>The genome of golden apple snail Pomacea canaliculata provides insight into stress tolerance and invasive adaptation.</title>
        <authorList>
            <person name="Liu C."/>
            <person name="Liu B."/>
            <person name="Ren Y."/>
            <person name="Zhang Y."/>
            <person name="Wang H."/>
            <person name="Li S."/>
            <person name="Jiang F."/>
            <person name="Yin L."/>
            <person name="Zhang G."/>
            <person name="Qian W."/>
            <person name="Fan W."/>
        </authorList>
    </citation>
    <scope>NUCLEOTIDE SEQUENCE [LARGE SCALE GENOMIC DNA]</scope>
    <source>
        <strain evidence="2">SZHN2017</strain>
        <tissue evidence="2">Muscle</tissue>
    </source>
</reference>
<proteinExistence type="predicted"/>
<organism evidence="2 3">
    <name type="scientific">Pomacea canaliculata</name>
    <name type="common">Golden apple snail</name>
    <dbReference type="NCBI Taxonomy" id="400727"/>
    <lineage>
        <taxon>Eukaryota</taxon>
        <taxon>Metazoa</taxon>
        <taxon>Spiralia</taxon>
        <taxon>Lophotrochozoa</taxon>
        <taxon>Mollusca</taxon>
        <taxon>Gastropoda</taxon>
        <taxon>Caenogastropoda</taxon>
        <taxon>Architaenioglossa</taxon>
        <taxon>Ampullarioidea</taxon>
        <taxon>Ampullariidae</taxon>
        <taxon>Pomacea</taxon>
    </lineage>
</organism>
<sequence>MTLKATSKLHALVEELMILTNIHIAKCLKANPLYANVLILRSHKSPTQQQLAEWRHKEGNVANLVLKLQGKKTSPGHKLSLEAGWDERQHVVVQENIWTKLALCFETGNWAEARKLACTDALHPLQCLANEHWIEMMETAEYKCAYGLNEPDVSHFDLEVTCYTHFTSPSGGTPTCTFIDYCTPISTANHPTVLRRK</sequence>
<dbReference type="InterPro" id="IPR050180">
    <property type="entry name" value="RNR_Ribonuclease"/>
</dbReference>
<comment type="caution">
    <text evidence="2">The sequence shown here is derived from an EMBL/GenBank/DDBJ whole genome shotgun (WGS) entry which is preliminary data.</text>
</comment>
<dbReference type="STRING" id="400727.A0A2T7NPP4"/>
<name>A0A2T7NPP4_POMCA</name>
<dbReference type="OrthoDB" id="6287246at2759"/>
<dbReference type="InterPro" id="IPR012340">
    <property type="entry name" value="NA-bd_OB-fold"/>
</dbReference>
<keyword evidence="3" id="KW-1185">Reference proteome</keyword>
<dbReference type="GO" id="GO:0000175">
    <property type="term" value="F:3'-5'-RNA exonuclease activity"/>
    <property type="evidence" value="ECO:0007669"/>
    <property type="project" value="TreeGrafter"/>
</dbReference>